<feature type="transmembrane region" description="Helical" evidence="9">
    <location>
        <begin position="399"/>
        <end position="418"/>
    </location>
</feature>
<evidence type="ECO:0000256" key="4">
    <source>
        <dbReference type="ARBA" id="ARBA00022692"/>
    </source>
</evidence>
<keyword evidence="3 9" id="KW-0109">Calcium transport</keyword>
<evidence type="ECO:0000259" key="11">
    <source>
        <dbReference type="Pfam" id="PF01699"/>
    </source>
</evidence>
<dbReference type="InterPro" id="IPR044880">
    <property type="entry name" value="NCX_ion-bd_dom_sf"/>
</dbReference>
<dbReference type="NCBIfam" id="TIGR00378">
    <property type="entry name" value="cax"/>
    <property type="match status" value="1"/>
</dbReference>
<feature type="transmembrane region" description="Helical" evidence="9">
    <location>
        <begin position="249"/>
        <end position="267"/>
    </location>
</feature>
<dbReference type="PANTHER" id="PTHR31503">
    <property type="entry name" value="VACUOLAR CALCIUM ION TRANSPORTER"/>
    <property type="match status" value="1"/>
</dbReference>
<evidence type="ECO:0000256" key="9">
    <source>
        <dbReference type="RuleBase" id="RU365028"/>
    </source>
</evidence>
<comment type="caution">
    <text evidence="12">The sequence shown here is derived from an EMBL/GenBank/DDBJ whole genome shotgun (WGS) entry which is preliminary data.</text>
</comment>
<evidence type="ECO:0000256" key="7">
    <source>
        <dbReference type="ARBA" id="ARBA00023065"/>
    </source>
</evidence>
<gene>
    <name evidence="12" type="ORF">LzC2_35460</name>
</gene>
<protein>
    <recommendedName>
        <fullName evidence="9">Ca(2+)/H(+) antiporter</fullName>
    </recommendedName>
</protein>
<dbReference type="EMBL" id="WTPX01000154">
    <property type="protein sequence ID" value="NNJ27442.1"/>
    <property type="molecule type" value="Genomic_DNA"/>
</dbReference>
<evidence type="ECO:0000313" key="12">
    <source>
        <dbReference type="EMBL" id="NNJ27442.1"/>
    </source>
</evidence>
<dbReference type="Proteomes" id="UP000609651">
    <property type="component" value="Unassembled WGS sequence"/>
</dbReference>
<feature type="transmembrane region" description="Helical" evidence="9">
    <location>
        <begin position="56"/>
        <end position="75"/>
    </location>
</feature>
<keyword evidence="8 9" id="KW-0472">Membrane</keyword>
<dbReference type="Pfam" id="PF01699">
    <property type="entry name" value="Na_Ca_ex"/>
    <property type="match status" value="2"/>
</dbReference>
<feature type="transmembrane region" description="Helical" evidence="9">
    <location>
        <begin position="288"/>
        <end position="309"/>
    </location>
</feature>
<keyword evidence="4 9" id="KW-0812">Transmembrane</keyword>
<keyword evidence="6 9" id="KW-1133">Transmembrane helix</keyword>
<reference evidence="12 13" key="1">
    <citation type="journal article" date="2020" name="Syst. Appl. Microbiol.">
        <title>Alienimonas chondri sp. nov., a novel planctomycete isolated from the biofilm of the red alga Chondrus crispus.</title>
        <authorList>
            <person name="Vitorino I."/>
            <person name="Albuquerque L."/>
            <person name="Wiegand S."/>
            <person name="Kallscheuer N."/>
            <person name="da Costa M.S."/>
            <person name="Lobo-da-Cunha A."/>
            <person name="Jogler C."/>
            <person name="Lage O.M."/>
        </authorList>
    </citation>
    <scope>NUCLEOTIDE SEQUENCE [LARGE SCALE GENOMIC DNA]</scope>
    <source>
        <strain evidence="12 13">LzC2</strain>
    </source>
</reference>
<evidence type="ECO:0000256" key="6">
    <source>
        <dbReference type="ARBA" id="ARBA00022989"/>
    </source>
</evidence>
<dbReference type="InterPro" id="IPR004798">
    <property type="entry name" value="CAX-like"/>
</dbReference>
<feature type="domain" description="Sodium/calcium exchanger membrane region" evidence="11">
    <location>
        <begin position="293"/>
        <end position="443"/>
    </location>
</feature>
<evidence type="ECO:0000256" key="2">
    <source>
        <dbReference type="ARBA" id="ARBA00022448"/>
    </source>
</evidence>
<feature type="transmembrane region" description="Helical" evidence="9">
    <location>
        <begin position="329"/>
        <end position="351"/>
    </location>
</feature>
<name>A0ABX1VHZ4_9PLAN</name>
<feature type="domain" description="Sodium/calcium exchanger membrane region" evidence="11">
    <location>
        <begin position="85"/>
        <end position="269"/>
    </location>
</feature>
<dbReference type="PANTHER" id="PTHR31503:SF22">
    <property type="entry name" value="VACUOLAR CALCIUM ION TRANSPORTER"/>
    <property type="match status" value="1"/>
</dbReference>
<keyword evidence="9" id="KW-0050">Antiport</keyword>
<feature type="transmembrane region" description="Helical" evidence="9">
    <location>
        <begin position="87"/>
        <end position="104"/>
    </location>
</feature>
<keyword evidence="5 9" id="KW-0106">Calcium</keyword>
<comment type="function">
    <text evidence="9">Ca(+)/H(+) antiporter that extrudes calcium in exchange for external protons.</text>
</comment>
<dbReference type="InterPro" id="IPR004837">
    <property type="entry name" value="NaCa_Exmemb"/>
</dbReference>
<evidence type="ECO:0000256" key="3">
    <source>
        <dbReference type="ARBA" id="ARBA00022568"/>
    </source>
</evidence>
<accession>A0ABX1VHZ4</accession>
<dbReference type="InterPro" id="IPR004713">
    <property type="entry name" value="CaH_exchang"/>
</dbReference>
<organism evidence="12 13">
    <name type="scientific">Alienimonas chondri</name>
    <dbReference type="NCBI Taxonomy" id="2681879"/>
    <lineage>
        <taxon>Bacteria</taxon>
        <taxon>Pseudomonadati</taxon>
        <taxon>Planctomycetota</taxon>
        <taxon>Planctomycetia</taxon>
        <taxon>Planctomycetales</taxon>
        <taxon>Planctomycetaceae</taxon>
        <taxon>Alienimonas</taxon>
    </lineage>
</organism>
<proteinExistence type="inferred from homology"/>
<evidence type="ECO:0000256" key="8">
    <source>
        <dbReference type="ARBA" id="ARBA00023136"/>
    </source>
</evidence>
<feature type="transmembrane region" description="Helical" evidence="9">
    <location>
        <begin position="151"/>
        <end position="169"/>
    </location>
</feature>
<feature type="transmembrane region" description="Helical" evidence="9">
    <location>
        <begin position="190"/>
        <end position="210"/>
    </location>
</feature>
<keyword evidence="13" id="KW-1185">Reference proteome</keyword>
<keyword evidence="7 9" id="KW-0406">Ion transport</keyword>
<evidence type="ECO:0000256" key="5">
    <source>
        <dbReference type="ARBA" id="ARBA00022837"/>
    </source>
</evidence>
<comment type="subcellular location">
    <subcellularLocation>
        <location evidence="1">Endomembrane system</location>
        <topology evidence="1">Multi-pass membrane protein</topology>
    </subcellularLocation>
</comment>
<sequence length="446" mass="47413">MKTDTRFMAEHAPPPADHAPGADASRPATQGADAPRSPADRKPVVPHRTRPFWQTLPKLGLLLAIGLPLVFYFQFAADHEAPSTATWLFIAAAMAILGTVTLIGKATEEVALYAGPLWGGLLNATFGNVTELIIALFALNAGLYEVVRASITGSILGNLLLVLGAAMVYGGTKYPTQRFNRTGAHANMGMLWVTLLILTVPALVHLAAVIPDLDPSLAGVEAEAAAEVAEDAAQGESLQEVAAQYTDEISIAGAGILLTLYVLMLIFSLRTHRFLLRSDEAEHEAPEWSIAVAAGVLLGATLCVAYLSEAFVHAIDLFRDSGTLEISELFLGVVVVAVVGNAAEGMVAVWVARENKMELSFQIAMGSSLQVALLVAPVLVFASGFMHGWGPGELMTLEFSPFELLSLAAAVLIAGNALSDGESNWLEGAMFLGMYLFFALVFWFHP</sequence>
<evidence type="ECO:0000256" key="1">
    <source>
        <dbReference type="ARBA" id="ARBA00004127"/>
    </source>
</evidence>
<feature type="transmembrane region" description="Helical" evidence="9">
    <location>
        <begin position="116"/>
        <end position="139"/>
    </location>
</feature>
<dbReference type="Gene3D" id="1.20.1420.30">
    <property type="entry name" value="NCX, central ion-binding region"/>
    <property type="match status" value="1"/>
</dbReference>
<feature type="region of interest" description="Disordered" evidence="10">
    <location>
        <begin position="1"/>
        <end position="46"/>
    </location>
</feature>
<feature type="transmembrane region" description="Helical" evidence="9">
    <location>
        <begin position="425"/>
        <end position="444"/>
    </location>
</feature>
<evidence type="ECO:0000256" key="10">
    <source>
        <dbReference type="SAM" id="MobiDB-lite"/>
    </source>
</evidence>
<evidence type="ECO:0000313" key="13">
    <source>
        <dbReference type="Proteomes" id="UP000609651"/>
    </source>
</evidence>
<feature type="transmembrane region" description="Helical" evidence="9">
    <location>
        <begin position="363"/>
        <end position="387"/>
    </location>
</feature>
<comment type="similarity">
    <text evidence="9">Belongs to the Ca(2+):cation antiporter (CaCA) (TC 2.A.19) family.</text>
</comment>
<keyword evidence="2 9" id="KW-0813">Transport</keyword>